<dbReference type="RefSeq" id="WP_273305232.1">
    <property type="nucleotide sequence ID" value="NZ_CALUJX010000012.1"/>
</dbReference>
<dbReference type="Gene3D" id="1.20.1540.10">
    <property type="entry name" value="Rhomboid-like"/>
    <property type="match status" value="1"/>
</dbReference>
<dbReference type="InterPro" id="IPR046483">
    <property type="entry name" value="DUF6576"/>
</dbReference>
<dbReference type="PANTHER" id="PTHR43731:SF14">
    <property type="entry name" value="PRESENILIN-ASSOCIATED RHOMBOID-LIKE PROTEIN, MITOCHONDRIAL"/>
    <property type="match status" value="1"/>
</dbReference>
<dbReference type="Pfam" id="PF20216">
    <property type="entry name" value="DUF6576"/>
    <property type="match status" value="1"/>
</dbReference>
<feature type="transmembrane region" description="Helical" evidence="8">
    <location>
        <begin position="161"/>
        <end position="185"/>
    </location>
</feature>
<keyword evidence="6 8" id="KW-0472">Membrane</keyword>
<dbReference type="InterPro" id="IPR022764">
    <property type="entry name" value="Peptidase_S54_rhomboid_dom"/>
</dbReference>
<evidence type="ECO:0000256" key="3">
    <source>
        <dbReference type="ARBA" id="ARBA00022692"/>
    </source>
</evidence>
<organism evidence="11 12">
    <name type="scientific">Barnesiella viscericola</name>
    <dbReference type="NCBI Taxonomy" id="397865"/>
    <lineage>
        <taxon>Bacteria</taxon>
        <taxon>Pseudomonadati</taxon>
        <taxon>Bacteroidota</taxon>
        <taxon>Bacteroidia</taxon>
        <taxon>Bacteroidales</taxon>
        <taxon>Barnesiellaceae</taxon>
        <taxon>Barnesiella</taxon>
    </lineage>
</organism>
<evidence type="ECO:0000256" key="8">
    <source>
        <dbReference type="SAM" id="Phobius"/>
    </source>
</evidence>
<keyword evidence="3 8" id="KW-0812">Transmembrane</keyword>
<feature type="domain" description="Peptidase S54 rhomboid" evidence="9">
    <location>
        <begin position="67"/>
        <end position="208"/>
    </location>
</feature>
<evidence type="ECO:0000313" key="12">
    <source>
        <dbReference type="Proteomes" id="UP000757103"/>
    </source>
</evidence>
<dbReference type="SUPFAM" id="SSF144091">
    <property type="entry name" value="Rhomboid-like"/>
    <property type="match status" value="1"/>
</dbReference>
<evidence type="ECO:0000256" key="5">
    <source>
        <dbReference type="ARBA" id="ARBA00022989"/>
    </source>
</evidence>
<keyword evidence="5 8" id="KW-1133">Transmembrane helix</keyword>
<sequence length="301" mass="34400">MAASIFDNLKQQFNRGSILLKFIYINVAIFLLLRLTGVVFLLFNLDLSVILPYIEMPSDPYEFITHPWTLLTYMFVHYDVWHILFNMLWLYWFGQIFLMAFGEKQMVGLYLWGGIAGGLLYLLAYNLFPYFEGKQGLMCGASASIIAIVVATAFRMPDYKINLLFLGAISLKYIAIVTILIDLLSVTSANGGGHIAHLGGALLGYWFIVRWEKGKDLTAPLNRLIDRLVTACKPRPRIRVKRPSARANYRASTRPETDMEYRARKKRESDEIDAILDKIKQSGYTSLTAEEKKRLFEAGKK</sequence>
<name>A0A921SUD1_9BACT</name>
<feature type="transmembrane region" description="Helical" evidence="8">
    <location>
        <begin position="191"/>
        <end position="209"/>
    </location>
</feature>
<dbReference type="GO" id="GO:0016020">
    <property type="term" value="C:membrane"/>
    <property type="evidence" value="ECO:0007669"/>
    <property type="project" value="UniProtKB-SubCell"/>
</dbReference>
<feature type="transmembrane region" description="Helical" evidence="8">
    <location>
        <begin position="109"/>
        <end position="128"/>
    </location>
</feature>
<dbReference type="EC" id="3.4.21.105" evidence="11"/>
<feature type="region of interest" description="Disordered" evidence="7">
    <location>
        <begin position="243"/>
        <end position="265"/>
    </location>
</feature>
<feature type="compositionally biased region" description="Basic and acidic residues" evidence="7">
    <location>
        <begin position="253"/>
        <end position="262"/>
    </location>
</feature>
<evidence type="ECO:0000259" key="10">
    <source>
        <dbReference type="Pfam" id="PF20216"/>
    </source>
</evidence>
<dbReference type="EMBL" id="DYUD01000009">
    <property type="protein sequence ID" value="HJG88149.1"/>
    <property type="molecule type" value="Genomic_DNA"/>
</dbReference>
<feature type="transmembrane region" description="Helical" evidence="8">
    <location>
        <begin position="80"/>
        <end position="102"/>
    </location>
</feature>
<comment type="subcellular location">
    <subcellularLocation>
        <location evidence="1">Membrane</location>
        <topology evidence="1">Multi-pass membrane protein</topology>
    </subcellularLocation>
</comment>
<evidence type="ECO:0000256" key="2">
    <source>
        <dbReference type="ARBA" id="ARBA00009045"/>
    </source>
</evidence>
<dbReference type="PANTHER" id="PTHR43731">
    <property type="entry name" value="RHOMBOID PROTEASE"/>
    <property type="match status" value="1"/>
</dbReference>
<dbReference type="AlphaFoldDB" id="A0A921SUD1"/>
<feature type="transmembrane region" description="Helical" evidence="8">
    <location>
        <begin position="21"/>
        <end position="43"/>
    </location>
</feature>
<feature type="transmembrane region" description="Helical" evidence="8">
    <location>
        <begin position="134"/>
        <end position="154"/>
    </location>
</feature>
<evidence type="ECO:0000256" key="7">
    <source>
        <dbReference type="SAM" id="MobiDB-lite"/>
    </source>
</evidence>
<keyword evidence="4 11" id="KW-0378">Hydrolase</keyword>
<evidence type="ECO:0000256" key="6">
    <source>
        <dbReference type="ARBA" id="ARBA00023136"/>
    </source>
</evidence>
<dbReference type="Pfam" id="PF01694">
    <property type="entry name" value="Rhomboid"/>
    <property type="match status" value="1"/>
</dbReference>
<evidence type="ECO:0000256" key="4">
    <source>
        <dbReference type="ARBA" id="ARBA00022801"/>
    </source>
</evidence>
<dbReference type="InterPro" id="IPR050925">
    <property type="entry name" value="Rhomboid_protease_S54"/>
</dbReference>
<dbReference type="GO" id="GO:0004252">
    <property type="term" value="F:serine-type endopeptidase activity"/>
    <property type="evidence" value="ECO:0007669"/>
    <property type="project" value="InterPro"/>
</dbReference>
<dbReference type="Proteomes" id="UP000757103">
    <property type="component" value="Unassembled WGS sequence"/>
</dbReference>
<evidence type="ECO:0000256" key="1">
    <source>
        <dbReference type="ARBA" id="ARBA00004141"/>
    </source>
</evidence>
<comment type="similarity">
    <text evidence="2">Belongs to the peptidase S54 family.</text>
</comment>
<evidence type="ECO:0000259" key="9">
    <source>
        <dbReference type="Pfam" id="PF01694"/>
    </source>
</evidence>
<reference evidence="11" key="1">
    <citation type="journal article" date="2021" name="PeerJ">
        <title>Extensive microbial diversity within the chicken gut microbiome revealed by metagenomics and culture.</title>
        <authorList>
            <person name="Gilroy R."/>
            <person name="Ravi A."/>
            <person name="Getino M."/>
            <person name="Pursley I."/>
            <person name="Horton D.L."/>
            <person name="Alikhan N.F."/>
            <person name="Baker D."/>
            <person name="Gharbi K."/>
            <person name="Hall N."/>
            <person name="Watson M."/>
            <person name="Adriaenssens E.M."/>
            <person name="Foster-Nyarko E."/>
            <person name="Jarju S."/>
            <person name="Secka A."/>
            <person name="Antonio M."/>
            <person name="Oren A."/>
            <person name="Chaudhuri R.R."/>
            <person name="La Ragione R."/>
            <person name="Hildebrand F."/>
            <person name="Pallen M.J."/>
        </authorList>
    </citation>
    <scope>NUCLEOTIDE SEQUENCE</scope>
    <source>
        <strain evidence="11">CHK121-7720</strain>
    </source>
</reference>
<feature type="domain" description="DUF6576" evidence="10">
    <location>
        <begin position="258"/>
        <end position="297"/>
    </location>
</feature>
<dbReference type="InterPro" id="IPR035952">
    <property type="entry name" value="Rhomboid-like_sf"/>
</dbReference>
<evidence type="ECO:0000313" key="11">
    <source>
        <dbReference type="EMBL" id="HJG88149.1"/>
    </source>
</evidence>
<keyword evidence="11" id="KW-0645">Protease</keyword>
<comment type="caution">
    <text evidence="11">The sequence shown here is derived from an EMBL/GenBank/DDBJ whole genome shotgun (WGS) entry which is preliminary data.</text>
</comment>
<protein>
    <submittedName>
        <fullName evidence="11">Rhomboid family intramembrane serine protease</fullName>
        <ecNumber evidence="11">3.4.21.105</ecNumber>
    </submittedName>
</protein>
<accession>A0A921SUD1</accession>
<reference evidence="11" key="2">
    <citation type="submission" date="2021-09" db="EMBL/GenBank/DDBJ databases">
        <authorList>
            <person name="Gilroy R."/>
        </authorList>
    </citation>
    <scope>NUCLEOTIDE SEQUENCE</scope>
    <source>
        <strain evidence="11">CHK121-7720</strain>
    </source>
</reference>
<gene>
    <name evidence="11" type="ORF">K8U91_01540</name>
</gene>
<dbReference type="GO" id="GO:0006508">
    <property type="term" value="P:proteolysis"/>
    <property type="evidence" value="ECO:0007669"/>
    <property type="project" value="UniProtKB-KW"/>
</dbReference>
<proteinExistence type="inferred from homology"/>